<sequence length="333" mass="38248">MTAQPPHFYDFSLEPHFAATMQGPVAAMWQQREEGEFRGVDDRNIGWVSLTKPNHDKVIVMINGRIESYWKYQELFYDLFQQGYDIFSLDHRGQGVSDRLVDDTELGHVEEFAHYVEDFTTFIDTVVAPCGYQQHYMLAHSMGGTVGSLFLEQRPDFFDSAVLSAPMHGINLTQWMKPIASPFARVVEQLQRQPNYAPGQVPYYPKPFLDNKLTQSEVRYQWFRDLYEHKPELKVGGPSARWVWQGMAAAKQCIQHAYQIKVPVLLIQGSDDTVVDNSAHDVFHRAMTQSGGDCEIKVIHGARHELLFEQDKYRTPVLAAAFNHFKKAETESQ</sequence>
<dbReference type="InterPro" id="IPR029058">
    <property type="entry name" value="AB_hydrolase_fold"/>
</dbReference>
<dbReference type="Gene3D" id="3.40.50.1820">
    <property type="entry name" value="alpha/beta hydrolase"/>
    <property type="match status" value="1"/>
</dbReference>
<organism evidence="2 3">
    <name type="scientific">Photobacterium swingsii</name>
    <dbReference type="NCBI Taxonomy" id="680026"/>
    <lineage>
        <taxon>Bacteria</taxon>
        <taxon>Pseudomonadati</taxon>
        <taxon>Pseudomonadota</taxon>
        <taxon>Gammaproteobacteria</taxon>
        <taxon>Vibrionales</taxon>
        <taxon>Vibrionaceae</taxon>
        <taxon>Photobacterium</taxon>
    </lineage>
</organism>
<dbReference type="Proteomes" id="UP000240481">
    <property type="component" value="Unassembled WGS sequence"/>
</dbReference>
<keyword evidence="3" id="KW-1185">Reference proteome</keyword>
<evidence type="ECO:0000313" key="2">
    <source>
        <dbReference type="EMBL" id="PSW23704.1"/>
    </source>
</evidence>
<dbReference type="InterPro" id="IPR022742">
    <property type="entry name" value="Hydrolase_4"/>
</dbReference>
<dbReference type="STRING" id="680026.AB733_20555"/>
<evidence type="ECO:0000259" key="1">
    <source>
        <dbReference type="Pfam" id="PF12146"/>
    </source>
</evidence>
<dbReference type="Pfam" id="PF12146">
    <property type="entry name" value="Hydrolase_4"/>
    <property type="match status" value="1"/>
</dbReference>
<accession>A0A0J8V6Q9</accession>
<reference evidence="2 3" key="1">
    <citation type="submission" date="2018-01" db="EMBL/GenBank/DDBJ databases">
        <title>Whole genome sequencing of Histamine producing bacteria.</title>
        <authorList>
            <person name="Butler K."/>
        </authorList>
    </citation>
    <scope>NUCLEOTIDE SEQUENCE [LARGE SCALE GENOMIC DNA]</scope>
    <source>
        <strain evidence="2 3">DSM 24669</strain>
    </source>
</reference>
<protein>
    <submittedName>
        <fullName evidence="2">Lysophospholipase</fullName>
    </submittedName>
</protein>
<evidence type="ECO:0000313" key="3">
    <source>
        <dbReference type="Proteomes" id="UP000240481"/>
    </source>
</evidence>
<gene>
    <name evidence="2" type="ORF">C9I94_13430</name>
</gene>
<dbReference type="EMBL" id="PYLZ01000007">
    <property type="protein sequence ID" value="PSW23704.1"/>
    <property type="molecule type" value="Genomic_DNA"/>
</dbReference>
<comment type="caution">
    <text evidence="2">The sequence shown here is derived from an EMBL/GenBank/DDBJ whole genome shotgun (WGS) entry which is preliminary data.</text>
</comment>
<dbReference type="InterPro" id="IPR051044">
    <property type="entry name" value="MAG_DAG_Lipase"/>
</dbReference>
<dbReference type="OrthoDB" id="9788260at2"/>
<dbReference type="RefSeq" id="WP_048900474.1">
    <property type="nucleotide sequence ID" value="NZ_AP024852.1"/>
</dbReference>
<dbReference type="AlphaFoldDB" id="A0A0J8V6Q9"/>
<dbReference type="PANTHER" id="PTHR11614">
    <property type="entry name" value="PHOSPHOLIPASE-RELATED"/>
    <property type="match status" value="1"/>
</dbReference>
<name>A0A0J8V6Q9_9GAMM</name>
<feature type="domain" description="Serine aminopeptidase S33" evidence="1">
    <location>
        <begin position="54"/>
        <end position="311"/>
    </location>
</feature>
<dbReference type="SUPFAM" id="SSF53474">
    <property type="entry name" value="alpha/beta-Hydrolases"/>
    <property type="match status" value="1"/>
</dbReference>
<proteinExistence type="predicted"/>